<reference evidence="1" key="1">
    <citation type="journal article" date="2021" name="PeerJ">
        <title>Extensive microbial diversity within the chicken gut microbiome revealed by metagenomics and culture.</title>
        <authorList>
            <person name="Gilroy R."/>
            <person name="Ravi A."/>
            <person name="Getino M."/>
            <person name="Pursley I."/>
            <person name="Horton D.L."/>
            <person name="Alikhan N.F."/>
            <person name="Baker D."/>
            <person name="Gharbi K."/>
            <person name="Hall N."/>
            <person name="Watson M."/>
            <person name="Adriaenssens E.M."/>
            <person name="Foster-Nyarko E."/>
            <person name="Jarju S."/>
            <person name="Secka A."/>
            <person name="Antonio M."/>
            <person name="Oren A."/>
            <person name="Chaudhuri R.R."/>
            <person name="La Ragione R."/>
            <person name="Hildebrand F."/>
            <person name="Pallen M.J."/>
        </authorList>
    </citation>
    <scope>NUCLEOTIDE SEQUENCE</scope>
    <source>
        <strain evidence="1">CHK179-7159</strain>
    </source>
</reference>
<comment type="caution">
    <text evidence="1">The sequence shown here is derived from an EMBL/GenBank/DDBJ whole genome shotgun (WGS) entry which is preliminary data.</text>
</comment>
<feature type="non-terminal residue" evidence="1">
    <location>
        <position position="1"/>
    </location>
</feature>
<dbReference type="Proteomes" id="UP000886858">
    <property type="component" value="Unassembled WGS sequence"/>
</dbReference>
<gene>
    <name evidence="1" type="ORF">H9717_15795</name>
</gene>
<evidence type="ECO:0000313" key="1">
    <source>
        <dbReference type="EMBL" id="HJA94549.1"/>
    </source>
</evidence>
<accession>A0A9D2IAG2</accession>
<organism evidence="1 2">
    <name type="scientific">Candidatus Eisenbergiella merdipullorum</name>
    <dbReference type="NCBI Taxonomy" id="2838553"/>
    <lineage>
        <taxon>Bacteria</taxon>
        <taxon>Bacillati</taxon>
        <taxon>Bacillota</taxon>
        <taxon>Clostridia</taxon>
        <taxon>Lachnospirales</taxon>
        <taxon>Lachnospiraceae</taxon>
        <taxon>Eisenbergiella</taxon>
    </lineage>
</organism>
<evidence type="ECO:0000313" key="2">
    <source>
        <dbReference type="Proteomes" id="UP000886858"/>
    </source>
</evidence>
<dbReference type="AlphaFoldDB" id="A0A9D2IAG2"/>
<reference evidence="1" key="2">
    <citation type="submission" date="2021-04" db="EMBL/GenBank/DDBJ databases">
        <authorList>
            <person name="Gilroy R."/>
        </authorList>
    </citation>
    <scope>NUCLEOTIDE SEQUENCE</scope>
    <source>
        <strain evidence="1">CHK179-7159</strain>
    </source>
</reference>
<proteinExistence type="predicted"/>
<dbReference type="EMBL" id="DWYY01000181">
    <property type="protein sequence ID" value="HJA94549.1"/>
    <property type="molecule type" value="Genomic_DNA"/>
</dbReference>
<protein>
    <submittedName>
        <fullName evidence="1">Uncharacterized protein</fullName>
    </submittedName>
</protein>
<name>A0A9D2IAG2_9FIRM</name>
<sequence length="498" mass="58215">KMVRTERAEDLWEREDAFRIDGEEVVEDMRTEILRSGFLAGLYREPIYTDFTEIIRSIQNKIQKEGFTVSEAYERIRERYGMQCAFNSMERFELFLQRQVKDGECLLEAAETYLTLREMGADTAGQERALRTELQGRFEFLSDFGVIVKLKCGCGHEFYTHPYALFMGLGCPNCDEKLSPEELANRMLSRLGDGKYHTDYVPEKIKECRVIHDACGAYRDDFYDIVFGEKRCKCEVVLSLDEYQGLIDKKRREFVAESFVEDPSGRKIRIRHKKCGGVFDVKPVYFLPNLTCRICSPRYVPSISIDQAMEVLTGKEYVRISPYEGYRDKMLVRHASCGTWFAITPDGFREGYRCPLCTPVTWPREYVERVVHDCTDGLYNVEEIQRDRVTVRCADGTVFHKSRSFIIQELIRPTPSSVFRYRLSRPEMLINDRFAVFDRARETCEREGQWIAEDLPRISYGARRSICRWLNDNGYLKRVEKGVYVLGERAYPPENNKK</sequence>